<dbReference type="Proteomes" id="UP000479000">
    <property type="component" value="Unassembled WGS sequence"/>
</dbReference>
<dbReference type="AlphaFoldDB" id="A0A6H5GG01"/>
<reference evidence="1 2" key="1">
    <citation type="submission" date="2020-02" db="EMBL/GenBank/DDBJ databases">
        <authorList>
            <person name="Ferguson B K."/>
        </authorList>
    </citation>
    <scope>NUCLEOTIDE SEQUENCE [LARGE SCALE GENOMIC DNA]</scope>
</reference>
<name>A0A6H5GG01_9HEMI</name>
<accession>A0A6H5GG01</accession>
<feature type="non-terminal residue" evidence="1">
    <location>
        <position position="57"/>
    </location>
</feature>
<organism evidence="1 2">
    <name type="scientific">Nesidiocoris tenuis</name>
    <dbReference type="NCBI Taxonomy" id="355587"/>
    <lineage>
        <taxon>Eukaryota</taxon>
        <taxon>Metazoa</taxon>
        <taxon>Ecdysozoa</taxon>
        <taxon>Arthropoda</taxon>
        <taxon>Hexapoda</taxon>
        <taxon>Insecta</taxon>
        <taxon>Pterygota</taxon>
        <taxon>Neoptera</taxon>
        <taxon>Paraneoptera</taxon>
        <taxon>Hemiptera</taxon>
        <taxon>Heteroptera</taxon>
        <taxon>Panheteroptera</taxon>
        <taxon>Cimicomorpha</taxon>
        <taxon>Miridae</taxon>
        <taxon>Dicyphina</taxon>
        <taxon>Nesidiocoris</taxon>
    </lineage>
</organism>
<evidence type="ECO:0000313" key="2">
    <source>
        <dbReference type="Proteomes" id="UP000479000"/>
    </source>
</evidence>
<proteinExistence type="predicted"/>
<sequence>MFHCQFDYEFEFLFHFEFDFDFDYEFLILCEFAGLRQGKGAMPPQNFLEFPQINDKR</sequence>
<keyword evidence="2" id="KW-1185">Reference proteome</keyword>
<gene>
    <name evidence="1" type="ORF">NTEN_LOCUS7699</name>
</gene>
<dbReference type="EMBL" id="CADCXU010011759">
    <property type="protein sequence ID" value="CAB0001912.1"/>
    <property type="molecule type" value="Genomic_DNA"/>
</dbReference>
<evidence type="ECO:0000313" key="1">
    <source>
        <dbReference type="EMBL" id="CAB0001912.1"/>
    </source>
</evidence>
<protein>
    <submittedName>
        <fullName evidence="1">Uncharacterized protein</fullName>
    </submittedName>
</protein>